<keyword evidence="2" id="KW-0732">Signal</keyword>
<reference evidence="3 4" key="1">
    <citation type="submission" date="2024-07" db="EMBL/GenBank/DDBJ databases">
        <title>Section-level genome sequencing and comparative genomics of Aspergillus sections Usti and Cavernicolus.</title>
        <authorList>
            <consortium name="Lawrence Berkeley National Laboratory"/>
            <person name="Nybo J.L."/>
            <person name="Vesth T.C."/>
            <person name="Theobald S."/>
            <person name="Frisvad J.C."/>
            <person name="Larsen T.O."/>
            <person name="Kjaerboelling I."/>
            <person name="Rothschild-Mancinelli K."/>
            <person name="Lyhne E.K."/>
            <person name="Kogle M.E."/>
            <person name="Barry K."/>
            <person name="Clum A."/>
            <person name="Na H."/>
            <person name="Ledsgaard L."/>
            <person name="Lin J."/>
            <person name="Lipzen A."/>
            <person name="Kuo A."/>
            <person name="Riley R."/>
            <person name="Mondo S."/>
            <person name="LaButti K."/>
            <person name="Haridas S."/>
            <person name="Pangalinan J."/>
            <person name="Salamov A.A."/>
            <person name="Simmons B.A."/>
            <person name="Magnuson J.K."/>
            <person name="Chen J."/>
            <person name="Drula E."/>
            <person name="Henrissat B."/>
            <person name="Wiebenga A."/>
            <person name="Lubbers R.J."/>
            <person name="Gomes A.C."/>
            <person name="Macurrencykelacurrency M.R."/>
            <person name="Stajich J."/>
            <person name="Grigoriev I.V."/>
            <person name="Mortensen U.H."/>
            <person name="De vries R.P."/>
            <person name="Baker S.E."/>
            <person name="Andersen M.R."/>
        </authorList>
    </citation>
    <scope>NUCLEOTIDE SEQUENCE [LARGE SCALE GENOMIC DNA]</scope>
    <source>
        <strain evidence="3 4">CBS 756.74</strain>
    </source>
</reference>
<feature type="chain" id="PRO_5045202255" description="Secreted protein" evidence="2">
    <location>
        <begin position="17"/>
        <end position="98"/>
    </location>
</feature>
<feature type="signal peptide" evidence="2">
    <location>
        <begin position="1"/>
        <end position="16"/>
    </location>
</feature>
<organism evidence="3 4">
    <name type="scientific">Aspergillus pseudodeflectus</name>
    <dbReference type="NCBI Taxonomy" id="176178"/>
    <lineage>
        <taxon>Eukaryota</taxon>
        <taxon>Fungi</taxon>
        <taxon>Dikarya</taxon>
        <taxon>Ascomycota</taxon>
        <taxon>Pezizomycotina</taxon>
        <taxon>Eurotiomycetes</taxon>
        <taxon>Eurotiomycetidae</taxon>
        <taxon>Eurotiales</taxon>
        <taxon>Aspergillaceae</taxon>
        <taxon>Aspergillus</taxon>
        <taxon>Aspergillus subgen. Nidulantes</taxon>
    </lineage>
</organism>
<keyword evidence="4" id="KW-1185">Reference proteome</keyword>
<name>A0ABR4L093_9EURO</name>
<dbReference type="EMBL" id="JBFXLR010000007">
    <property type="protein sequence ID" value="KAL2856932.1"/>
    <property type="molecule type" value="Genomic_DNA"/>
</dbReference>
<feature type="region of interest" description="Disordered" evidence="1">
    <location>
        <begin position="63"/>
        <end position="98"/>
    </location>
</feature>
<accession>A0ABR4L093</accession>
<gene>
    <name evidence="3" type="ORF">BJX68DRAFT_229755</name>
</gene>
<sequence>MVLWRVFLALDHLHTACEIGHTGWFPTKSIPSLRRTNPPFQTSRPTVSCLASTMIRYSATLKKKSSSALSSDKKSVRKGEQSVCPGISSYQGRASAFM</sequence>
<comment type="caution">
    <text evidence="3">The sequence shown here is derived from an EMBL/GenBank/DDBJ whole genome shotgun (WGS) entry which is preliminary data.</text>
</comment>
<evidence type="ECO:0000313" key="3">
    <source>
        <dbReference type="EMBL" id="KAL2856932.1"/>
    </source>
</evidence>
<evidence type="ECO:0000256" key="1">
    <source>
        <dbReference type="SAM" id="MobiDB-lite"/>
    </source>
</evidence>
<feature type="compositionally biased region" description="Basic and acidic residues" evidence="1">
    <location>
        <begin position="71"/>
        <end position="80"/>
    </location>
</feature>
<evidence type="ECO:0000256" key="2">
    <source>
        <dbReference type="SAM" id="SignalP"/>
    </source>
</evidence>
<dbReference type="GeneID" id="98154261"/>
<proteinExistence type="predicted"/>
<dbReference type="Proteomes" id="UP001610444">
    <property type="component" value="Unassembled WGS sequence"/>
</dbReference>
<evidence type="ECO:0000313" key="4">
    <source>
        <dbReference type="Proteomes" id="UP001610444"/>
    </source>
</evidence>
<evidence type="ECO:0008006" key="5">
    <source>
        <dbReference type="Google" id="ProtNLM"/>
    </source>
</evidence>
<protein>
    <recommendedName>
        <fullName evidence="5">Secreted protein</fullName>
    </recommendedName>
</protein>
<dbReference type="RefSeq" id="XP_070902796.1">
    <property type="nucleotide sequence ID" value="XM_071039097.1"/>
</dbReference>